<feature type="compositionally biased region" description="Polar residues" evidence="1">
    <location>
        <begin position="105"/>
        <end position="124"/>
    </location>
</feature>
<dbReference type="AlphaFoldDB" id="A0A3D8RHA4"/>
<accession>A0A3D8RHA4</accession>
<protein>
    <submittedName>
        <fullName evidence="2">Uncharacterized protein</fullName>
    </submittedName>
</protein>
<reference evidence="2 3" key="1">
    <citation type="journal article" date="2018" name="IMA Fungus">
        <title>IMA Genome-F 9: Draft genome sequence of Annulohypoxylon stygium, Aspergillus mulundensis, Berkeleyomyces basicola (syn. Thielaviopsis basicola), Ceratocystis smalleyi, two Cercospora beticola strains, Coleophoma cylindrospora, Fusarium fracticaudum, Phialophora cf. hyalina, and Morchella septimelata.</title>
        <authorList>
            <person name="Wingfield B.D."/>
            <person name="Bills G.F."/>
            <person name="Dong Y."/>
            <person name="Huang W."/>
            <person name="Nel W.J."/>
            <person name="Swalarsk-Parry B.S."/>
            <person name="Vaghefi N."/>
            <person name="Wilken P.M."/>
            <person name="An Z."/>
            <person name="de Beer Z.W."/>
            <person name="De Vos L."/>
            <person name="Chen L."/>
            <person name="Duong T.A."/>
            <person name="Gao Y."/>
            <person name="Hammerbacher A."/>
            <person name="Kikkert J.R."/>
            <person name="Li Y."/>
            <person name="Li H."/>
            <person name="Li K."/>
            <person name="Li Q."/>
            <person name="Liu X."/>
            <person name="Ma X."/>
            <person name="Naidoo K."/>
            <person name="Pethybridge S.J."/>
            <person name="Sun J."/>
            <person name="Steenkamp E.T."/>
            <person name="van der Nest M.A."/>
            <person name="van Wyk S."/>
            <person name="Wingfield M.J."/>
            <person name="Xiong C."/>
            <person name="Yue Q."/>
            <person name="Zhang X."/>
        </authorList>
    </citation>
    <scope>NUCLEOTIDE SEQUENCE [LARGE SCALE GENOMIC DNA]</scope>
    <source>
        <strain evidence="2 3">BP6252</strain>
    </source>
</reference>
<evidence type="ECO:0000256" key="1">
    <source>
        <dbReference type="SAM" id="MobiDB-lite"/>
    </source>
</evidence>
<keyword evidence="3" id="KW-1185">Reference proteome</keyword>
<dbReference type="EMBL" id="PDLM01000007">
    <property type="protein sequence ID" value="RDW73429.1"/>
    <property type="molecule type" value="Genomic_DNA"/>
</dbReference>
<sequence length="159" mass="16809">MGLNTTYEQADDKASALPDFLPGAIKVAGKLGQQFSDASSWPTTRRRLQASTITSFSSSYTENSCRTITESQPISRTAGQGQTPAYQLLQEGSTFGSRIRLGKNASSTAGNEINGIPQSMSAKQGASKFESDIEGDESAKVKEGNTMSVAGGEDESARE</sequence>
<comment type="caution">
    <text evidence="2">The sequence shown here is derived from an EMBL/GenBank/DDBJ whole genome shotgun (WGS) entry which is preliminary data.</text>
</comment>
<proteinExistence type="predicted"/>
<organism evidence="2 3">
    <name type="scientific">Coleophoma cylindrospora</name>
    <dbReference type="NCBI Taxonomy" id="1849047"/>
    <lineage>
        <taxon>Eukaryota</taxon>
        <taxon>Fungi</taxon>
        <taxon>Dikarya</taxon>
        <taxon>Ascomycota</taxon>
        <taxon>Pezizomycotina</taxon>
        <taxon>Leotiomycetes</taxon>
        <taxon>Helotiales</taxon>
        <taxon>Dermateaceae</taxon>
        <taxon>Coleophoma</taxon>
    </lineage>
</organism>
<evidence type="ECO:0000313" key="2">
    <source>
        <dbReference type="EMBL" id="RDW73429.1"/>
    </source>
</evidence>
<dbReference type="OrthoDB" id="5225280at2759"/>
<feature type="region of interest" description="Disordered" evidence="1">
    <location>
        <begin position="105"/>
        <end position="159"/>
    </location>
</feature>
<dbReference type="Proteomes" id="UP000256645">
    <property type="component" value="Unassembled WGS sequence"/>
</dbReference>
<name>A0A3D8RHA4_9HELO</name>
<gene>
    <name evidence="2" type="ORF">BP6252_07336</name>
</gene>
<evidence type="ECO:0000313" key="3">
    <source>
        <dbReference type="Proteomes" id="UP000256645"/>
    </source>
</evidence>